<organism evidence="2 3">
    <name type="scientific">Hibiscus sabdariffa</name>
    <name type="common">roselle</name>
    <dbReference type="NCBI Taxonomy" id="183260"/>
    <lineage>
        <taxon>Eukaryota</taxon>
        <taxon>Viridiplantae</taxon>
        <taxon>Streptophyta</taxon>
        <taxon>Embryophyta</taxon>
        <taxon>Tracheophyta</taxon>
        <taxon>Spermatophyta</taxon>
        <taxon>Magnoliopsida</taxon>
        <taxon>eudicotyledons</taxon>
        <taxon>Gunneridae</taxon>
        <taxon>Pentapetalae</taxon>
        <taxon>rosids</taxon>
        <taxon>malvids</taxon>
        <taxon>Malvales</taxon>
        <taxon>Malvaceae</taxon>
        <taxon>Malvoideae</taxon>
        <taxon>Hibiscus</taxon>
    </lineage>
</organism>
<keyword evidence="3" id="KW-1185">Reference proteome</keyword>
<reference evidence="2 3" key="1">
    <citation type="journal article" date="2024" name="G3 (Bethesda)">
        <title>Genome assembly of Hibiscus sabdariffa L. provides insights into metabolisms of medicinal natural products.</title>
        <authorList>
            <person name="Kim T."/>
        </authorList>
    </citation>
    <scope>NUCLEOTIDE SEQUENCE [LARGE SCALE GENOMIC DNA]</scope>
    <source>
        <strain evidence="2">TK-2024</strain>
        <tissue evidence="2">Old leaves</tissue>
    </source>
</reference>
<sequence length="75" mass="8433">MYSICGELLRFACVSEMHARMIGYVLGLVVKGAPRRQATQKSHHRHWAGQATGGDMPRGPRARRKALHFNVFGEK</sequence>
<gene>
    <name evidence="2" type="ORF">V6N11_057134</name>
</gene>
<evidence type="ECO:0000256" key="1">
    <source>
        <dbReference type="SAM" id="MobiDB-lite"/>
    </source>
</evidence>
<proteinExistence type="predicted"/>
<accession>A0ABR1ZSU9</accession>
<dbReference type="EMBL" id="JBBPBN010000661">
    <property type="protein sequence ID" value="KAK8483420.1"/>
    <property type="molecule type" value="Genomic_DNA"/>
</dbReference>
<name>A0ABR1ZSU9_9ROSI</name>
<evidence type="ECO:0000313" key="3">
    <source>
        <dbReference type="Proteomes" id="UP001396334"/>
    </source>
</evidence>
<dbReference type="Proteomes" id="UP001396334">
    <property type="component" value="Unassembled WGS sequence"/>
</dbReference>
<comment type="caution">
    <text evidence="2">The sequence shown here is derived from an EMBL/GenBank/DDBJ whole genome shotgun (WGS) entry which is preliminary data.</text>
</comment>
<evidence type="ECO:0000313" key="2">
    <source>
        <dbReference type="EMBL" id="KAK8483420.1"/>
    </source>
</evidence>
<feature type="region of interest" description="Disordered" evidence="1">
    <location>
        <begin position="36"/>
        <end position="60"/>
    </location>
</feature>
<protein>
    <submittedName>
        <fullName evidence="2">Uncharacterized protein</fullName>
    </submittedName>
</protein>